<dbReference type="Proteomes" id="UP000199206">
    <property type="component" value="Unassembled WGS sequence"/>
</dbReference>
<name>A0A1H8DQD2_9SPHN</name>
<dbReference type="STRING" id="1166340.SAMN05192583_2016"/>
<dbReference type="AlphaFoldDB" id="A0A1H8DQD2"/>
<gene>
    <name evidence="1" type="ORF">SAMN05192583_2016</name>
</gene>
<accession>A0A1H8DQD2</accession>
<sequence>MGRATNMSPAFAKAVAGELVRLNGSLDRLLVALAGDPEVLRRHMTDLQAIDDMSQVQCALADLLLSDEPMGAGIDAVPLEAMAARLRDGIQATHGEI</sequence>
<keyword evidence="2" id="KW-1185">Reference proteome</keyword>
<evidence type="ECO:0000313" key="2">
    <source>
        <dbReference type="Proteomes" id="UP000199206"/>
    </source>
</evidence>
<dbReference type="EMBL" id="FOCF01000004">
    <property type="protein sequence ID" value="SEN09459.1"/>
    <property type="molecule type" value="Genomic_DNA"/>
</dbReference>
<proteinExistence type="predicted"/>
<protein>
    <submittedName>
        <fullName evidence="1">Uncharacterized protein</fullName>
    </submittedName>
</protein>
<evidence type="ECO:0000313" key="1">
    <source>
        <dbReference type="EMBL" id="SEN09459.1"/>
    </source>
</evidence>
<reference evidence="2" key="1">
    <citation type="submission" date="2016-10" db="EMBL/GenBank/DDBJ databases">
        <authorList>
            <person name="Varghese N."/>
            <person name="Submissions S."/>
        </authorList>
    </citation>
    <scope>NUCLEOTIDE SEQUENCE [LARGE SCALE GENOMIC DNA]</scope>
    <source>
        <strain evidence="2">S6-262</strain>
    </source>
</reference>
<organism evidence="1 2">
    <name type="scientific">Sphingomonas gellani</name>
    <dbReference type="NCBI Taxonomy" id="1166340"/>
    <lineage>
        <taxon>Bacteria</taxon>
        <taxon>Pseudomonadati</taxon>
        <taxon>Pseudomonadota</taxon>
        <taxon>Alphaproteobacteria</taxon>
        <taxon>Sphingomonadales</taxon>
        <taxon>Sphingomonadaceae</taxon>
        <taxon>Sphingomonas</taxon>
    </lineage>
</organism>